<evidence type="ECO:0000256" key="1">
    <source>
        <dbReference type="ARBA" id="ARBA00009437"/>
    </source>
</evidence>
<keyword evidence="7" id="KW-1185">Reference proteome</keyword>
<dbReference type="GO" id="GO:0003677">
    <property type="term" value="F:DNA binding"/>
    <property type="evidence" value="ECO:0007669"/>
    <property type="project" value="UniProtKB-KW"/>
</dbReference>
<evidence type="ECO:0000313" key="6">
    <source>
        <dbReference type="EMBL" id="RMC99912.1"/>
    </source>
</evidence>
<evidence type="ECO:0000259" key="5">
    <source>
        <dbReference type="PROSITE" id="PS50931"/>
    </source>
</evidence>
<dbReference type="SUPFAM" id="SSF46785">
    <property type="entry name" value="Winged helix' DNA-binding domain"/>
    <property type="match status" value="1"/>
</dbReference>
<comment type="similarity">
    <text evidence="1">Belongs to the LysR transcriptional regulatory family.</text>
</comment>
<keyword evidence="4" id="KW-0804">Transcription</keyword>
<evidence type="ECO:0000256" key="3">
    <source>
        <dbReference type="ARBA" id="ARBA00023125"/>
    </source>
</evidence>
<evidence type="ECO:0000313" key="7">
    <source>
        <dbReference type="Proteomes" id="UP000274139"/>
    </source>
</evidence>
<dbReference type="Gene3D" id="1.10.10.10">
    <property type="entry name" value="Winged helix-like DNA-binding domain superfamily/Winged helix DNA-binding domain"/>
    <property type="match status" value="1"/>
</dbReference>
<dbReference type="InterPro" id="IPR036388">
    <property type="entry name" value="WH-like_DNA-bd_sf"/>
</dbReference>
<dbReference type="PROSITE" id="PS50931">
    <property type="entry name" value="HTH_LYSR"/>
    <property type="match status" value="1"/>
</dbReference>
<dbReference type="GO" id="GO:0003700">
    <property type="term" value="F:DNA-binding transcription factor activity"/>
    <property type="evidence" value="ECO:0007669"/>
    <property type="project" value="InterPro"/>
</dbReference>
<dbReference type="Proteomes" id="UP000274139">
    <property type="component" value="Unassembled WGS sequence"/>
</dbReference>
<keyword evidence="2" id="KW-0805">Transcription regulation</keyword>
<name>A0A454JKT8_9NEIS</name>
<organism evidence="6 7">
    <name type="scientific">Aquitalea palustris</name>
    <dbReference type="NCBI Taxonomy" id="2480983"/>
    <lineage>
        <taxon>Bacteria</taxon>
        <taxon>Pseudomonadati</taxon>
        <taxon>Pseudomonadota</taxon>
        <taxon>Betaproteobacteria</taxon>
        <taxon>Neisseriales</taxon>
        <taxon>Chromobacteriaceae</taxon>
        <taxon>Aquitalea</taxon>
    </lineage>
</organism>
<dbReference type="Gene3D" id="3.40.190.10">
    <property type="entry name" value="Periplasmic binding protein-like II"/>
    <property type="match status" value="2"/>
</dbReference>
<comment type="caution">
    <text evidence="6">The sequence shown here is derived from an EMBL/GenBank/DDBJ whole genome shotgun (WGS) entry which is preliminary data.</text>
</comment>
<evidence type="ECO:0000256" key="2">
    <source>
        <dbReference type="ARBA" id="ARBA00023015"/>
    </source>
</evidence>
<keyword evidence="3" id="KW-0238">DNA-binding</keyword>
<proteinExistence type="inferred from homology"/>
<dbReference type="Pfam" id="PF03466">
    <property type="entry name" value="LysR_substrate"/>
    <property type="match status" value="1"/>
</dbReference>
<dbReference type="Pfam" id="PF00126">
    <property type="entry name" value="HTH_1"/>
    <property type="match status" value="1"/>
</dbReference>
<protein>
    <submittedName>
        <fullName evidence="6">LysR family transcriptional regulator</fullName>
    </submittedName>
</protein>
<dbReference type="PANTHER" id="PTHR30346">
    <property type="entry name" value="TRANSCRIPTIONAL DUAL REGULATOR HCAR-RELATED"/>
    <property type="match status" value="1"/>
</dbReference>
<evidence type="ECO:0000256" key="4">
    <source>
        <dbReference type="ARBA" id="ARBA00023163"/>
    </source>
</evidence>
<dbReference type="EMBL" id="RFAR01000021">
    <property type="protein sequence ID" value="RMC99912.1"/>
    <property type="molecule type" value="Genomic_DNA"/>
</dbReference>
<accession>A0A454JKT8</accession>
<dbReference type="InterPro" id="IPR036390">
    <property type="entry name" value="WH_DNA-bd_sf"/>
</dbReference>
<gene>
    <name evidence="6" type="ORF">EAY64_06285</name>
</gene>
<dbReference type="AlphaFoldDB" id="A0A454JKT8"/>
<dbReference type="PRINTS" id="PR00039">
    <property type="entry name" value="HTHLYSR"/>
</dbReference>
<dbReference type="InterPro" id="IPR005119">
    <property type="entry name" value="LysR_subst-bd"/>
</dbReference>
<sequence>MIIFPTGSINIMQYTLRQLAYLVAVADHGSVTAAANALYTSQPGISSAIAQLEAQFGLQFFIRHHAKGVSLTPAGQSFVAAARNLLAHAEDLSQHASALSQSLQGNLELGCFTTIAPIFLPRLLAAMREDYPDISVRLHEGDTEQLQQALLSGQTELALLYDLDLAPSLYRQTLQTVLPYVLLPAAHPLAGQVAVSLQDLAPLPMVLLDLPHSREYFLSVFRLQGLEARVRHKTVNFELVRGLVAAGNGYALLNLRPQTPQSYAGDQLVCLPIVEEVPALNIVLAWPQELRLTRRAEAFVTLCERSISRLG</sequence>
<dbReference type="FunFam" id="1.10.10.10:FF:000001">
    <property type="entry name" value="LysR family transcriptional regulator"/>
    <property type="match status" value="1"/>
</dbReference>
<dbReference type="GO" id="GO:0032993">
    <property type="term" value="C:protein-DNA complex"/>
    <property type="evidence" value="ECO:0007669"/>
    <property type="project" value="TreeGrafter"/>
</dbReference>
<reference evidence="6 7" key="1">
    <citation type="submission" date="2018-10" db="EMBL/GenBank/DDBJ databases">
        <title>Draft genome sequence of Aquitalea MWU14-2217 isolated from a wild cranberry bog in Provincetown, Massachusetts.</title>
        <authorList>
            <person name="Ebadzadsahrai G."/>
            <person name="Soby S."/>
        </authorList>
    </citation>
    <scope>NUCLEOTIDE SEQUENCE [LARGE SCALE GENOMIC DNA]</scope>
    <source>
        <strain evidence="6 7">MWU14-2217</strain>
    </source>
</reference>
<feature type="domain" description="HTH lysR-type" evidence="5">
    <location>
        <begin position="14"/>
        <end position="72"/>
    </location>
</feature>
<dbReference type="InterPro" id="IPR000847">
    <property type="entry name" value="LysR_HTH_N"/>
</dbReference>
<dbReference type="PANTHER" id="PTHR30346:SF0">
    <property type="entry name" value="HCA OPERON TRANSCRIPTIONAL ACTIVATOR HCAR"/>
    <property type="match status" value="1"/>
</dbReference>
<dbReference type="SUPFAM" id="SSF53850">
    <property type="entry name" value="Periplasmic binding protein-like II"/>
    <property type="match status" value="1"/>
</dbReference>
<dbReference type="CDD" id="cd08412">
    <property type="entry name" value="PBP2_PAO1_like"/>
    <property type="match status" value="1"/>
</dbReference>